<protein>
    <recommendedName>
        <fullName evidence="4">DUF1433 domain-containing protein</fullName>
    </recommendedName>
</protein>
<reference evidence="2 3" key="1">
    <citation type="journal article" date="2016" name="Int. J. Syst. Evol. Microbiol.">
        <title>Streptococcuspantholopis sp. nov., isolated from faeces of the Tibetan antelope (Pantholops hodgsonii).</title>
        <authorList>
            <person name="Bai X."/>
            <person name="Xiong Y."/>
            <person name="Lu S."/>
            <person name="Jin D."/>
            <person name="Lai X."/>
            <person name="Yang J."/>
            <person name="Niu L."/>
            <person name="Hu S."/>
            <person name="Meng X."/>
            <person name="Pu J."/>
            <person name="Ye C."/>
            <person name="Xu J."/>
        </authorList>
    </citation>
    <scope>NUCLEOTIDE SEQUENCE [LARGE SCALE GENOMIC DNA]</scope>
    <source>
        <strain evidence="2 3">TA 26</strain>
    </source>
</reference>
<keyword evidence="3" id="KW-1185">Reference proteome</keyword>
<gene>
    <name evidence="2" type="ORF">A0O21_09110</name>
</gene>
<keyword evidence="1" id="KW-0472">Membrane</keyword>
<dbReference type="STRING" id="1811193.A0O21_09110"/>
<dbReference type="EMBL" id="CP014699">
    <property type="protein sequence ID" value="AND80147.1"/>
    <property type="molecule type" value="Genomic_DNA"/>
</dbReference>
<dbReference type="KEGG" id="spat:A0O21_09110"/>
<evidence type="ECO:0000313" key="2">
    <source>
        <dbReference type="EMBL" id="AND80147.1"/>
    </source>
</evidence>
<evidence type="ECO:0000256" key="1">
    <source>
        <dbReference type="SAM" id="Phobius"/>
    </source>
</evidence>
<dbReference type="Proteomes" id="UP000077317">
    <property type="component" value="Chromosome"/>
</dbReference>
<accession>A0A172Q9Q0</accession>
<proteinExistence type="predicted"/>
<dbReference type="RefSeq" id="WP_082854444.1">
    <property type="nucleotide sequence ID" value="NZ_CP014699.1"/>
</dbReference>
<evidence type="ECO:0000313" key="3">
    <source>
        <dbReference type="Proteomes" id="UP000077317"/>
    </source>
</evidence>
<name>A0A172Q9Q0_9STRE</name>
<dbReference type="AlphaFoldDB" id="A0A172Q9Q0"/>
<sequence length="130" mass="15043">MKNKKKYLLLLGIIVCIGGIIGGYRMLTKETLTKRQQDNVVKRLAKDYYIQSIEFTQFGKDQMTGAYLLNIKINNNDKLETTIPFNDLERLNNSSDSIGLNPIDDFEKIQREHPLEEIDISSIKITYLEE</sequence>
<feature type="transmembrane region" description="Helical" evidence="1">
    <location>
        <begin position="7"/>
        <end position="27"/>
    </location>
</feature>
<organism evidence="2 3">
    <name type="scientific">Streptococcus pantholopis</name>
    <dbReference type="NCBI Taxonomy" id="1811193"/>
    <lineage>
        <taxon>Bacteria</taxon>
        <taxon>Bacillati</taxon>
        <taxon>Bacillota</taxon>
        <taxon>Bacilli</taxon>
        <taxon>Lactobacillales</taxon>
        <taxon>Streptococcaceae</taxon>
        <taxon>Streptococcus</taxon>
    </lineage>
</organism>
<keyword evidence="1" id="KW-0812">Transmembrane</keyword>
<evidence type="ECO:0008006" key="4">
    <source>
        <dbReference type="Google" id="ProtNLM"/>
    </source>
</evidence>
<reference evidence="3" key="2">
    <citation type="submission" date="2016-03" db="EMBL/GenBank/DDBJ databases">
        <title>Streptococcus antelopensis sp. nov., isolated from the feces of the Tibetan antelope (Pantholops hodgsonii) in Hoh Xil National Nature Reserve, Qinghai, China.</title>
        <authorList>
            <person name="Bai X."/>
        </authorList>
    </citation>
    <scope>NUCLEOTIDE SEQUENCE [LARGE SCALE GENOMIC DNA]</scope>
    <source>
        <strain evidence="3">TA 26</strain>
    </source>
</reference>
<keyword evidence="1" id="KW-1133">Transmembrane helix</keyword>